<dbReference type="EMBL" id="JAGGLJ010000001">
    <property type="protein sequence ID" value="MBP2024637.1"/>
    <property type="molecule type" value="Genomic_DNA"/>
</dbReference>
<comment type="caution">
    <text evidence="2">The sequence shown here is derived from an EMBL/GenBank/DDBJ whole genome shotgun (WGS) entry which is preliminary data.</text>
</comment>
<organism evidence="2 3">
    <name type="scientific">Peptoniphilus stercorisuis</name>
    <dbReference type="NCBI Taxonomy" id="1436965"/>
    <lineage>
        <taxon>Bacteria</taxon>
        <taxon>Bacillati</taxon>
        <taxon>Bacillota</taxon>
        <taxon>Tissierellia</taxon>
        <taxon>Tissierellales</taxon>
        <taxon>Peptoniphilaceae</taxon>
        <taxon>Peptoniphilus</taxon>
    </lineage>
</organism>
<protein>
    <recommendedName>
        <fullName evidence="1">Cysteine-rich domain-containing protein</fullName>
    </recommendedName>
</protein>
<dbReference type="Pfam" id="PF02754">
    <property type="entry name" value="CCG"/>
    <property type="match status" value="1"/>
</dbReference>
<feature type="domain" description="Cysteine-rich" evidence="1">
    <location>
        <begin position="114"/>
        <end position="193"/>
    </location>
</feature>
<dbReference type="InterPro" id="IPR004017">
    <property type="entry name" value="Cys_rich_dom"/>
</dbReference>
<evidence type="ECO:0000313" key="3">
    <source>
        <dbReference type="Proteomes" id="UP001519306"/>
    </source>
</evidence>
<dbReference type="RefSeq" id="WP_210059939.1">
    <property type="nucleotide sequence ID" value="NZ_JAGGLJ010000001.1"/>
</dbReference>
<evidence type="ECO:0000313" key="2">
    <source>
        <dbReference type="EMBL" id="MBP2024637.1"/>
    </source>
</evidence>
<proteinExistence type="predicted"/>
<evidence type="ECO:0000259" key="1">
    <source>
        <dbReference type="Pfam" id="PF02754"/>
    </source>
</evidence>
<reference evidence="2 3" key="1">
    <citation type="submission" date="2021-03" db="EMBL/GenBank/DDBJ databases">
        <title>Genomic Encyclopedia of Type Strains, Phase IV (KMG-IV): sequencing the most valuable type-strain genomes for metagenomic binning, comparative biology and taxonomic classification.</title>
        <authorList>
            <person name="Goeker M."/>
        </authorList>
    </citation>
    <scope>NUCLEOTIDE SEQUENCE [LARGE SCALE GENOMIC DNA]</scope>
    <source>
        <strain evidence="2 3">DSM 27563</strain>
    </source>
</reference>
<name>A0ABS4KA36_9FIRM</name>
<sequence>MSKEKVQYLESISLDEINRDKCYFNPGCALTLHNKEAVDKMLLILNKYFGPVKLHSICCHNDPGLPKGSTIINNCAGCDRRFRSLYEGINTISLWEVLDQIEDLELPQYEDLTVSVHDSCSYRLKPQVHSSLRSLLRKMNISIEESEFSGTNSICCGDNLFGKFPLEQVREFQKRRADQMPCDDVVVYCVSCIKSMTYGGKKPRYMMDLVLNEKTYAKEMDLEKYHNEIMEYIKNH</sequence>
<accession>A0ABS4KA36</accession>
<dbReference type="Proteomes" id="UP001519306">
    <property type="component" value="Unassembled WGS sequence"/>
</dbReference>
<gene>
    <name evidence="2" type="ORF">J2Z71_000152</name>
</gene>
<keyword evidence="3" id="KW-1185">Reference proteome</keyword>